<protein>
    <submittedName>
        <fullName evidence="8">RiPP maturation radical SAM C-methyltransferase</fullName>
    </submittedName>
</protein>
<dbReference type="InterPro" id="IPR023404">
    <property type="entry name" value="rSAM_horseshoe"/>
</dbReference>
<keyword evidence="9" id="KW-1185">Reference proteome</keyword>
<dbReference type="PANTHER" id="PTHR43409">
    <property type="entry name" value="ANAEROBIC MAGNESIUM-PROTOPORPHYRIN IX MONOMETHYL ESTER CYCLASE-RELATED"/>
    <property type="match status" value="1"/>
</dbReference>
<evidence type="ECO:0000256" key="3">
    <source>
        <dbReference type="ARBA" id="ARBA00022723"/>
    </source>
</evidence>
<dbReference type="NCBIfam" id="TIGR03975">
    <property type="entry name" value="rSAM_ocin_1"/>
    <property type="match status" value="1"/>
</dbReference>
<comment type="cofactor">
    <cofactor evidence="1">
        <name>[4Fe-4S] cluster</name>
        <dbReference type="ChEBI" id="CHEBI:49883"/>
    </cofactor>
</comment>
<dbReference type="InterPro" id="IPR006158">
    <property type="entry name" value="Cobalamin-bd"/>
</dbReference>
<keyword evidence="3" id="KW-0479">Metal-binding</keyword>
<comment type="caution">
    <text evidence="8">The sequence shown here is derived from an EMBL/GenBank/DDBJ whole genome shotgun (WGS) entry which is preliminary data.</text>
</comment>
<dbReference type="InterPro" id="IPR023984">
    <property type="entry name" value="rSAM_ocin_1"/>
</dbReference>
<dbReference type="Gene3D" id="3.40.50.280">
    <property type="entry name" value="Cobalamin-binding domain"/>
    <property type="match status" value="1"/>
</dbReference>
<evidence type="ECO:0000313" key="8">
    <source>
        <dbReference type="EMBL" id="GAA1385531.1"/>
    </source>
</evidence>
<accession>A0ABN1XN18</accession>
<dbReference type="SFLD" id="SFLDF00324">
    <property type="entry name" value="bacteriocin_maturation"/>
    <property type="match status" value="1"/>
</dbReference>
<dbReference type="SFLD" id="SFLDG01082">
    <property type="entry name" value="B12-binding_domain_containing"/>
    <property type="match status" value="1"/>
</dbReference>
<dbReference type="PROSITE" id="PS51332">
    <property type="entry name" value="B12_BINDING"/>
    <property type="match status" value="1"/>
</dbReference>
<sequence>MRIVLLHMPWGAIDVPSLALGILHTAAARAGHQVDVRYANLDFVDWAAESAGFGVDDYQYFSEKSYFQGAGDWAFAGALYGDDGERGDGDGGDDAGFASYFEYLAANGAGEREIALTRATRAIAPAFIARLVDELAADPPDLVGFTTTFQQNTASLAAARLLKQRCPRVRTVFGGANCDGPQGAALHRNFPFLDYVVRGEGEAAFPALLEALAKGIAAGLPEGHPGGLPDGGDLSAVPGLCWRDASGSPTANAMARRPLPPAAILTPRYDGFFERLDASVAAGWVDPKLVLEGSRGCWWGEKHHCTFCGLNGSSMEFRSKPPADFLAEVLTLAERHQLLDVYVVDNILDMGYFDTVLKSLAELPVDLRLHFEIKANLRRHQFQLLGDSGAAQVQPGIESLSTRVLRIMDKGVTGCQNVRALRDAQSAGVSVTWNYLYGFPGEQPEDYESVIRQLPVLHHLDPPTGAGRIAIERFSPYFDRPELGFAITRPAFQYRATYRLPESELAELAYVFTAPPRGIGGGLAERLSSAVDTWLARFPDSRLSYREADGRVVLVNTRPGYDWRVIELTDPVELAVFRLLDQPRSTAALAARVPGGAAAVAPVLERFTELGLLFHDGDGYLQVAVESDNQVLMRMQHRHGPAAVHPRSEEVPDAVTIG</sequence>
<gene>
    <name evidence="8" type="ORF">GCM10009639_08270</name>
</gene>
<keyword evidence="5" id="KW-0411">Iron-sulfur</keyword>
<dbReference type="InterPro" id="IPR051198">
    <property type="entry name" value="BchE-like"/>
</dbReference>
<evidence type="ECO:0000256" key="4">
    <source>
        <dbReference type="ARBA" id="ARBA00023004"/>
    </source>
</evidence>
<keyword evidence="2" id="KW-0949">S-adenosyl-L-methionine</keyword>
<dbReference type="PANTHER" id="PTHR43409:SF7">
    <property type="entry name" value="BLL1977 PROTEIN"/>
    <property type="match status" value="1"/>
</dbReference>
<dbReference type="Proteomes" id="UP001499863">
    <property type="component" value="Unassembled WGS sequence"/>
</dbReference>
<dbReference type="Pfam" id="PF04055">
    <property type="entry name" value="Radical_SAM"/>
    <property type="match status" value="1"/>
</dbReference>
<dbReference type="SUPFAM" id="SSF102114">
    <property type="entry name" value="Radical SAM enzymes"/>
    <property type="match status" value="1"/>
</dbReference>
<evidence type="ECO:0000313" key="9">
    <source>
        <dbReference type="Proteomes" id="UP001499863"/>
    </source>
</evidence>
<evidence type="ECO:0000256" key="1">
    <source>
        <dbReference type="ARBA" id="ARBA00001966"/>
    </source>
</evidence>
<dbReference type="SMART" id="SM00729">
    <property type="entry name" value="Elp3"/>
    <property type="match status" value="1"/>
</dbReference>
<evidence type="ECO:0000259" key="7">
    <source>
        <dbReference type="PROSITE" id="PS51332"/>
    </source>
</evidence>
<dbReference type="InterPro" id="IPR058240">
    <property type="entry name" value="rSAM_sf"/>
</dbReference>
<dbReference type="SFLD" id="SFLDS00029">
    <property type="entry name" value="Radical_SAM"/>
    <property type="match status" value="1"/>
</dbReference>
<dbReference type="InterPro" id="IPR007197">
    <property type="entry name" value="rSAM"/>
</dbReference>
<keyword evidence="4" id="KW-0408">Iron</keyword>
<proteinExistence type="predicted"/>
<evidence type="ECO:0000256" key="5">
    <source>
        <dbReference type="ARBA" id="ARBA00023014"/>
    </source>
</evidence>
<evidence type="ECO:0000256" key="2">
    <source>
        <dbReference type="ARBA" id="ARBA00022691"/>
    </source>
</evidence>
<evidence type="ECO:0000256" key="6">
    <source>
        <dbReference type="SAM" id="MobiDB-lite"/>
    </source>
</evidence>
<organism evidence="8 9">
    <name type="scientific">Kitasatospora putterlickiae</name>
    <dbReference type="NCBI Taxonomy" id="221725"/>
    <lineage>
        <taxon>Bacteria</taxon>
        <taxon>Bacillati</taxon>
        <taxon>Actinomycetota</taxon>
        <taxon>Actinomycetes</taxon>
        <taxon>Kitasatosporales</taxon>
        <taxon>Streptomycetaceae</taxon>
        <taxon>Kitasatospora</taxon>
    </lineage>
</organism>
<dbReference type="RefSeq" id="WP_344325875.1">
    <property type="nucleotide sequence ID" value="NZ_BAAAKJ010000037.1"/>
</dbReference>
<dbReference type="EMBL" id="BAAAKJ010000037">
    <property type="protein sequence ID" value="GAA1385531.1"/>
    <property type="molecule type" value="Genomic_DNA"/>
</dbReference>
<dbReference type="Pfam" id="PF02310">
    <property type="entry name" value="B12-binding"/>
    <property type="match status" value="1"/>
</dbReference>
<dbReference type="Gene3D" id="3.80.30.20">
    <property type="entry name" value="tm_1862 like domain"/>
    <property type="match status" value="1"/>
</dbReference>
<name>A0ABN1XN18_9ACTN</name>
<dbReference type="InterPro" id="IPR006638">
    <property type="entry name" value="Elp3/MiaA/NifB-like_rSAM"/>
</dbReference>
<feature type="region of interest" description="Disordered" evidence="6">
    <location>
        <begin position="639"/>
        <end position="658"/>
    </location>
</feature>
<reference evidence="8 9" key="1">
    <citation type="journal article" date="2019" name="Int. J. Syst. Evol. Microbiol.">
        <title>The Global Catalogue of Microorganisms (GCM) 10K type strain sequencing project: providing services to taxonomists for standard genome sequencing and annotation.</title>
        <authorList>
            <consortium name="The Broad Institute Genomics Platform"/>
            <consortium name="The Broad Institute Genome Sequencing Center for Infectious Disease"/>
            <person name="Wu L."/>
            <person name="Ma J."/>
        </authorList>
    </citation>
    <scope>NUCLEOTIDE SEQUENCE [LARGE SCALE GENOMIC DNA]</scope>
    <source>
        <strain evidence="8 9">JCM 12393</strain>
    </source>
</reference>
<feature type="domain" description="B12-binding" evidence="7">
    <location>
        <begin position="72"/>
        <end position="219"/>
    </location>
</feature>
<dbReference type="CDD" id="cd01335">
    <property type="entry name" value="Radical_SAM"/>
    <property type="match status" value="1"/>
</dbReference>